<comment type="pathway">
    <text evidence="13">Lipid metabolism; malonyl-CoA biosynthesis; malonyl-CoA from acetyl-CoA: step 1/1.</text>
</comment>
<evidence type="ECO:0000256" key="13">
    <source>
        <dbReference type="HAMAP-Rule" id="MF_01395"/>
    </source>
</evidence>
<keyword evidence="2 13" id="KW-0444">Lipid biosynthesis</keyword>
<keyword evidence="7 13" id="KW-0276">Fatty acid metabolism</keyword>
<keyword evidence="13" id="KW-0963">Cytoplasm</keyword>
<keyword evidence="3 13" id="KW-0808">Transferase</keyword>
<dbReference type="InterPro" id="IPR034733">
    <property type="entry name" value="AcCoA_carboxyl_beta"/>
</dbReference>
<evidence type="ECO:0000256" key="9">
    <source>
        <dbReference type="ARBA" id="ARBA00022840"/>
    </source>
</evidence>
<dbReference type="SUPFAM" id="SSF52096">
    <property type="entry name" value="ClpP/crotonase"/>
    <property type="match status" value="1"/>
</dbReference>
<evidence type="ECO:0000256" key="4">
    <source>
        <dbReference type="ARBA" id="ARBA00022723"/>
    </source>
</evidence>
<dbReference type="PATRIC" id="fig|945713.3.peg.1920"/>
<sequence>MPWFRRSKQNIAPDTQKRELPDGLWEKCPSCGEIIHKKQLELNLWTCLKCDYHWRIGSKEYISFLLDKNSFKEMDKKMRSADPLEFKDTKKYTERIAEAIKKLDLYDAVRTGTGKIEGRDVALGCMDFEFIGGSMGSVVGEKLARLIDKAYKDKLPTIIISRSGGARMMEGAYSLMQLAKVSARLTKLAEAGIPYISILTDPTTGGTTASYAMLGDIHIAEPKALIGFAGPRVIKQTIGKDLPEGFQRSEFLLEKGFIDFISHRKDLRANLIRVLDLLA</sequence>
<dbReference type="HAMAP" id="MF_01395">
    <property type="entry name" value="AcetylCoA_CT_beta"/>
    <property type="match status" value="1"/>
</dbReference>
<dbReference type="EC" id="2.1.3.15" evidence="13"/>
<evidence type="ECO:0000256" key="10">
    <source>
        <dbReference type="ARBA" id="ARBA00023098"/>
    </source>
</evidence>
<dbReference type="PROSITE" id="PS50980">
    <property type="entry name" value="COA_CT_NTER"/>
    <property type="match status" value="1"/>
</dbReference>
<dbReference type="OrthoDB" id="9772975at2"/>
<keyword evidence="6 13" id="KW-0863">Zinc-finger</keyword>
<dbReference type="Proteomes" id="UP000007394">
    <property type="component" value="Chromosome"/>
</dbReference>
<comment type="catalytic activity">
    <reaction evidence="13">
        <text>N(6)-carboxybiotinyl-L-lysyl-[protein] + acetyl-CoA = N(6)-biotinyl-L-lysyl-[protein] + malonyl-CoA</text>
        <dbReference type="Rhea" id="RHEA:54728"/>
        <dbReference type="Rhea" id="RHEA-COMP:10505"/>
        <dbReference type="Rhea" id="RHEA-COMP:10506"/>
        <dbReference type="ChEBI" id="CHEBI:57288"/>
        <dbReference type="ChEBI" id="CHEBI:57384"/>
        <dbReference type="ChEBI" id="CHEBI:83144"/>
        <dbReference type="ChEBI" id="CHEBI:83145"/>
        <dbReference type="EC" id="2.1.3.15"/>
    </reaction>
</comment>
<organism evidence="15 16">
    <name type="scientific">Ignavibacterium album (strain DSM 19864 / JCM 16511 / NBRC 101810 / Mat9-16)</name>
    <dbReference type="NCBI Taxonomy" id="945713"/>
    <lineage>
        <taxon>Bacteria</taxon>
        <taxon>Pseudomonadati</taxon>
        <taxon>Ignavibacteriota</taxon>
        <taxon>Ignavibacteria</taxon>
        <taxon>Ignavibacteriales</taxon>
        <taxon>Ignavibacteriaceae</taxon>
        <taxon>Ignavibacterium</taxon>
    </lineage>
</organism>
<feature type="binding site" evidence="13">
    <location>
        <position position="47"/>
    </location>
    <ligand>
        <name>Zn(2+)</name>
        <dbReference type="ChEBI" id="CHEBI:29105"/>
    </ligand>
</feature>
<feature type="zinc finger region" description="C4-type" evidence="13">
    <location>
        <begin position="28"/>
        <end position="50"/>
    </location>
</feature>
<evidence type="ECO:0000256" key="6">
    <source>
        <dbReference type="ARBA" id="ARBA00022771"/>
    </source>
</evidence>
<comment type="similarity">
    <text evidence="13">Belongs to the AccD/PCCB family.</text>
</comment>
<dbReference type="GO" id="GO:0016743">
    <property type="term" value="F:carboxyl- or carbamoyltransferase activity"/>
    <property type="evidence" value="ECO:0007669"/>
    <property type="project" value="UniProtKB-UniRule"/>
</dbReference>
<dbReference type="KEGG" id="ial:IALB_1913"/>
<keyword evidence="5 13" id="KW-0547">Nucleotide-binding</keyword>
<dbReference type="NCBIfam" id="TIGR00515">
    <property type="entry name" value="accD"/>
    <property type="match status" value="1"/>
</dbReference>
<dbReference type="PANTHER" id="PTHR42995:SF5">
    <property type="entry name" value="ACETYL-COENZYME A CARBOXYLASE CARBOXYL TRANSFERASE SUBUNIT BETA, CHLOROPLASTIC"/>
    <property type="match status" value="1"/>
</dbReference>
<dbReference type="GO" id="GO:0008270">
    <property type="term" value="F:zinc ion binding"/>
    <property type="evidence" value="ECO:0007669"/>
    <property type="project" value="UniProtKB-UniRule"/>
</dbReference>
<evidence type="ECO:0000313" key="16">
    <source>
        <dbReference type="Proteomes" id="UP000007394"/>
    </source>
</evidence>
<keyword evidence="10 13" id="KW-0443">Lipid metabolism</keyword>
<dbReference type="InterPro" id="IPR000438">
    <property type="entry name" value="Acetyl_CoA_COase_Trfase_b_su"/>
</dbReference>
<evidence type="ECO:0000256" key="2">
    <source>
        <dbReference type="ARBA" id="ARBA00022516"/>
    </source>
</evidence>
<comment type="subcellular location">
    <subcellularLocation>
        <location evidence="1 13">Cytoplasm</location>
    </subcellularLocation>
</comment>
<evidence type="ECO:0000256" key="5">
    <source>
        <dbReference type="ARBA" id="ARBA00022741"/>
    </source>
</evidence>
<evidence type="ECO:0000256" key="11">
    <source>
        <dbReference type="ARBA" id="ARBA00023160"/>
    </source>
</evidence>
<keyword evidence="11 13" id="KW-0275">Fatty acid biosynthesis</keyword>
<dbReference type="AlphaFoldDB" id="I0AKW2"/>
<comment type="subunit">
    <text evidence="13">Acetyl-CoA carboxylase is a heterohexamer composed of biotin carboxyl carrier protein (AccB), biotin carboxylase (AccC) and two subunits each of ACCase subunit alpha (AccA) and ACCase subunit beta (AccD).</text>
</comment>
<reference evidence="15 16" key="1">
    <citation type="journal article" date="2012" name="Front. Microbiol.">
        <title>Complete genome of Ignavibacterium album, a metabolically versatile, flagellated, facultative anaerobe from the phylum Chlorobi.</title>
        <authorList>
            <person name="Liu Z."/>
            <person name="Frigaard N.-U."/>
            <person name="Vogl K."/>
            <person name="Iino T."/>
            <person name="Ohkuma M."/>
            <person name="Overmann J."/>
            <person name="Bryant D.A."/>
        </authorList>
    </citation>
    <scope>NUCLEOTIDE SEQUENCE [LARGE SCALE GENOMIC DNA]</scope>
    <source>
        <strain evidence="16">DSM 19864 / JCM 16511 / NBRC 101810 / Mat9-16</strain>
    </source>
</reference>
<dbReference type="EMBL" id="CP003418">
    <property type="protein sequence ID" value="AFH49619.1"/>
    <property type="molecule type" value="Genomic_DNA"/>
</dbReference>
<feature type="domain" description="CoA carboxyltransferase N-terminal" evidence="14">
    <location>
        <begin position="24"/>
        <end position="279"/>
    </location>
</feature>
<dbReference type="InterPro" id="IPR041010">
    <property type="entry name" value="Znf-ACC"/>
</dbReference>
<dbReference type="UniPathway" id="UPA00655">
    <property type="reaction ID" value="UER00711"/>
</dbReference>
<evidence type="ECO:0000256" key="8">
    <source>
        <dbReference type="ARBA" id="ARBA00022833"/>
    </source>
</evidence>
<evidence type="ECO:0000256" key="7">
    <source>
        <dbReference type="ARBA" id="ARBA00022832"/>
    </source>
</evidence>
<dbReference type="GO" id="GO:0005524">
    <property type="term" value="F:ATP binding"/>
    <property type="evidence" value="ECO:0007669"/>
    <property type="project" value="UniProtKB-KW"/>
</dbReference>
<dbReference type="GO" id="GO:2001295">
    <property type="term" value="P:malonyl-CoA biosynthetic process"/>
    <property type="evidence" value="ECO:0007669"/>
    <property type="project" value="UniProtKB-UniRule"/>
</dbReference>
<evidence type="ECO:0000256" key="1">
    <source>
        <dbReference type="ARBA" id="ARBA00004496"/>
    </source>
</evidence>
<gene>
    <name evidence="13 15" type="primary">accD</name>
    <name evidence="15" type="ordered locus">IALB_1913</name>
</gene>
<keyword evidence="8 13" id="KW-0862">Zinc</keyword>
<dbReference type="InterPro" id="IPR029045">
    <property type="entry name" value="ClpP/crotonase-like_dom_sf"/>
</dbReference>
<evidence type="ECO:0000256" key="3">
    <source>
        <dbReference type="ARBA" id="ARBA00022679"/>
    </source>
</evidence>
<comment type="function">
    <text evidence="12 13">Component of the acetyl coenzyme A carboxylase (ACC) complex. Biotin carboxylase (BC) catalyzes the carboxylation of biotin on its carrier protein (BCCP) and then the CO(2) group is transferred by the transcarboxylase to acetyl-CoA to form malonyl-CoA.</text>
</comment>
<dbReference type="eggNOG" id="COG0777">
    <property type="taxonomic scope" value="Bacteria"/>
</dbReference>
<dbReference type="InterPro" id="IPR011762">
    <property type="entry name" value="COA_CT_N"/>
</dbReference>
<evidence type="ECO:0000256" key="12">
    <source>
        <dbReference type="ARBA" id="ARBA00025280"/>
    </source>
</evidence>
<dbReference type="Gene3D" id="3.90.226.10">
    <property type="entry name" value="2-enoyl-CoA Hydratase, Chain A, domain 1"/>
    <property type="match status" value="1"/>
</dbReference>
<dbReference type="HOGENOM" id="CLU_015486_1_1_10"/>
<dbReference type="RefSeq" id="WP_014560768.1">
    <property type="nucleotide sequence ID" value="NC_017464.1"/>
</dbReference>
<accession>I0AKW2</accession>
<proteinExistence type="inferred from homology"/>
<keyword evidence="9 13" id="KW-0067">ATP-binding</keyword>
<name>I0AKW2_IGNAJ</name>
<dbReference type="GO" id="GO:0003989">
    <property type="term" value="F:acetyl-CoA carboxylase activity"/>
    <property type="evidence" value="ECO:0007669"/>
    <property type="project" value="InterPro"/>
</dbReference>
<dbReference type="GO" id="GO:0006633">
    <property type="term" value="P:fatty acid biosynthetic process"/>
    <property type="evidence" value="ECO:0007669"/>
    <property type="project" value="UniProtKB-KW"/>
</dbReference>
<comment type="cofactor">
    <cofactor evidence="13">
        <name>Zn(2+)</name>
        <dbReference type="ChEBI" id="CHEBI:29105"/>
    </cofactor>
    <text evidence="13">Binds 1 zinc ion per subunit.</text>
</comment>
<dbReference type="PRINTS" id="PR01070">
    <property type="entry name" value="ACCCTRFRASEB"/>
</dbReference>
<keyword evidence="4 13" id="KW-0479">Metal-binding</keyword>
<protein>
    <recommendedName>
        <fullName evidence="13">Acetyl-coenzyme A carboxylase carboxyl transferase subunit beta</fullName>
        <shortName evidence="13">ACCase subunit beta</shortName>
        <shortName evidence="13">Acetyl-CoA carboxylase carboxyltransferase subunit beta</shortName>
        <ecNumber evidence="13">2.1.3.15</ecNumber>
    </recommendedName>
</protein>
<feature type="binding site" evidence="13">
    <location>
        <position position="31"/>
    </location>
    <ligand>
        <name>Zn(2+)</name>
        <dbReference type="ChEBI" id="CHEBI:29105"/>
    </ligand>
</feature>
<feature type="binding site" evidence="13">
    <location>
        <position position="50"/>
    </location>
    <ligand>
        <name>Zn(2+)</name>
        <dbReference type="ChEBI" id="CHEBI:29105"/>
    </ligand>
</feature>
<evidence type="ECO:0000313" key="15">
    <source>
        <dbReference type="EMBL" id="AFH49619.1"/>
    </source>
</evidence>
<dbReference type="STRING" id="945713.IALB_1913"/>
<evidence type="ECO:0000259" key="14">
    <source>
        <dbReference type="PROSITE" id="PS50980"/>
    </source>
</evidence>
<keyword evidence="16" id="KW-1185">Reference proteome</keyword>
<dbReference type="PANTHER" id="PTHR42995">
    <property type="entry name" value="ACETYL-COENZYME A CARBOXYLASE CARBOXYL TRANSFERASE SUBUNIT BETA, CHLOROPLASTIC"/>
    <property type="match status" value="1"/>
</dbReference>
<dbReference type="GO" id="GO:0009317">
    <property type="term" value="C:acetyl-CoA carboxylase complex"/>
    <property type="evidence" value="ECO:0007669"/>
    <property type="project" value="InterPro"/>
</dbReference>
<dbReference type="Pfam" id="PF01039">
    <property type="entry name" value="Carboxyl_trans"/>
    <property type="match status" value="1"/>
</dbReference>
<feature type="binding site" evidence="13">
    <location>
        <position position="28"/>
    </location>
    <ligand>
        <name>Zn(2+)</name>
        <dbReference type="ChEBI" id="CHEBI:29105"/>
    </ligand>
</feature>
<dbReference type="Pfam" id="PF17848">
    <property type="entry name" value="Zn_ribbon_ACC"/>
    <property type="match status" value="1"/>
</dbReference>